<dbReference type="SUPFAM" id="SSF52490">
    <property type="entry name" value="Tubulin nucleotide-binding domain-like"/>
    <property type="match status" value="1"/>
</dbReference>
<dbReference type="InterPro" id="IPR002967">
    <property type="entry name" value="Delta_tubulin"/>
</dbReference>
<keyword evidence="7 14" id="KW-0547">Nucleotide-binding</keyword>
<dbReference type="PRINTS" id="PR01224">
    <property type="entry name" value="DELTATUBULIN"/>
</dbReference>
<dbReference type="PANTHER" id="PTHR11588">
    <property type="entry name" value="TUBULIN"/>
    <property type="match status" value="1"/>
</dbReference>
<evidence type="ECO:0000256" key="3">
    <source>
        <dbReference type="ARBA" id="ARBA00004138"/>
    </source>
</evidence>
<dbReference type="GO" id="GO:0030030">
    <property type="term" value="P:cell projection organization"/>
    <property type="evidence" value="ECO:0007669"/>
    <property type="project" value="UniProtKB-KW"/>
</dbReference>
<evidence type="ECO:0000256" key="4">
    <source>
        <dbReference type="ARBA" id="ARBA00009636"/>
    </source>
</evidence>
<keyword evidence="6 14" id="KW-0493">Microtubule</keyword>
<dbReference type="GO" id="GO:0005525">
    <property type="term" value="F:GTP binding"/>
    <property type="evidence" value="ECO:0007669"/>
    <property type="project" value="UniProtKB-UniRule"/>
</dbReference>
<keyword evidence="9 14" id="KW-0342">GTP-binding</keyword>
<accession>A0ABD0L1J6</accession>
<evidence type="ECO:0000256" key="13">
    <source>
        <dbReference type="ARBA" id="ARBA00046149"/>
    </source>
</evidence>
<dbReference type="InterPro" id="IPR023123">
    <property type="entry name" value="Tubulin_C"/>
</dbReference>
<dbReference type="InterPro" id="IPR017975">
    <property type="entry name" value="Tubulin_CS"/>
</dbReference>
<evidence type="ECO:0000256" key="1">
    <source>
        <dbReference type="ARBA" id="ARBA00004114"/>
    </source>
</evidence>
<dbReference type="InterPro" id="IPR036525">
    <property type="entry name" value="Tubulin/FtsZ_GTPase_sf"/>
</dbReference>
<dbReference type="EMBL" id="JACVVK020000094">
    <property type="protein sequence ID" value="KAK7493279.1"/>
    <property type="molecule type" value="Genomic_DNA"/>
</dbReference>
<dbReference type="GO" id="GO:0005634">
    <property type="term" value="C:nucleus"/>
    <property type="evidence" value="ECO:0007669"/>
    <property type="project" value="UniProtKB-SubCell"/>
</dbReference>
<evidence type="ECO:0000256" key="11">
    <source>
        <dbReference type="ARBA" id="ARBA00023273"/>
    </source>
</evidence>
<dbReference type="PRINTS" id="PR01161">
    <property type="entry name" value="TUBULIN"/>
</dbReference>
<dbReference type="GO" id="GO:0005814">
    <property type="term" value="C:centriole"/>
    <property type="evidence" value="ECO:0007669"/>
    <property type="project" value="UniProtKB-SubCell"/>
</dbReference>
<evidence type="ECO:0000256" key="5">
    <source>
        <dbReference type="ARBA" id="ARBA00014184"/>
    </source>
</evidence>
<evidence type="ECO:0000256" key="8">
    <source>
        <dbReference type="ARBA" id="ARBA00022794"/>
    </source>
</evidence>
<evidence type="ECO:0000259" key="15">
    <source>
        <dbReference type="SMART" id="SM00864"/>
    </source>
</evidence>
<proteinExistence type="inferred from homology"/>
<name>A0ABD0L1J6_9CAEN</name>
<dbReference type="Gene3D" id="3.40.50.1440">
    <property type="entry name" value="Tubulin/FtsZ, GTPase domain"/>
    <property type="match status" value="1"/>
</dbReference>
<evidence type="ECO:0000313" key="16">
    <source>
        <dbReference type="EMBL" id="KAK7493279.1"/>
    </source>
</evidence>
<dbReference type="SMART" id="SM00864">
    <property type="entry name" value="Tubulin"/>
    <property type="match status" value="1"/>
</dbReference>
<dbReference type="InterPro" id="IPR003008">
    <property type="entry name" value="Tubulin_FtsZ_GTPase"/>
</dbReference>
<evidence type="ECO:0000256" key="12">
    <source>
        <dbReference type="ARBA" id="ARBA00030594"/>
    </source>
</evidence>
<dbReference type="Gene3D" id="1.10.287.600">
    <property type="entry name" value="Helix hairpin bin"/>
    <property type="match status" value="1"/>
</dbReference>
<keyword evidence="11" id="KW-0966">Cell projection</keyword>
<evidence type="ECO:0000256" key="10">
    <source>
        <dbReference type="ARBA" id="ARBA00023242"/>
    </source>
</evidence>
<sequence>MSTVFVHVGQCGNQVGEHLWKCIAKDGTAKQSHSFTSHDGWHRAVHIDSEPKVVKKLPKILKIREKNVITGKRGRGTNWAFGYHGLKAAGEDHLLENSVESIRKEVEKCDFYSGIVLSHSLSGGTGSGFGSRLCEALKDEYPMNYLMSVTFAPCASGESPLQHYNSLLCLATLQRLVDGVVLIRNDDVLNRLQKRLPEGQVSFAYINKVIAQTLCGLFLPTDTLATSRDVSLGLEPWELLRATCPMPSTKFLHTTHLAKSKLSWEGLVTQSLRTVHRFDVNEKPFSSLAGVLVARGDSTGSFPLALKRGLDQKIKSAWNFVPWNPFPLDVWTAFLNPLGPKEAASVTMATNSSCVTEYLHHVCERSKVMMDAGAYLHWYERYGSSKEDFQEALNVLESCQADYSSAVKLS</sequence>
<gene>
    <name evidence="16" type="ORF">BaRGS_00015405</name>
</gene>
<evidence type="ECO:0000256" key="7">
    <source>
        <dbReference type="ARBA" id="ARBA00022741"/>
    </source>
</evidence>
<dbReference type="InterPro" id="IPR008280">
    <property type="entry name" value="Tub_FtsZ_C"/>
</dbReference>
<evidence type="ECO:0000256" key="9">
    <source>
        <dbReference type="ARBA" id="ARBA00023134"/>
    </source>
</evidence>
<comment type="function">
    <text evidence="13">Acts as a positive regulator of hedgehog signaling and regulates ciliary function.</text>
</comment>
<evidence type="ECO:0000256" key="2">
    <source>
        <dbReference type="ARBA" id="ARBA00004123"/>
    </source>
</evidence>
<keyword evidence="8" id="KW-0970">Cilium biogenesis/degradation</keyword>
<dbReference type="SUPFAM" id="SSF55307">
    <property type="entry name" value="Tubulin C-terminal domain-like"/>
    <property type="match status" value="1"/>
</dbReference>
<reference evidence="16 17" key="1">
    <citation type="journal article" date="2023" name="Sci. Data">
        <title>Genome assembly of the Korean intertidal mud-creeper Batillaria attramentaria.</title>
        <authorList>
            <person name="Patra A.K."/>
            <person name="Ho P.T."/>
            <person name="Jun S."/>
            <person name="Lee S.J."/>
            <person name="Kim Y."/>
            <person name="Won Y.J."/>
        </authorList>
    </citation>
    <scope>NUCLEOTIDE SEQUENCE [LARGE SCALE GENOMIC DNA]</scope>
    <source>
        <strain evidence="16">Wonlab-2016</strain>
    </source>
</reference>
<dbReference type="AlphaFoldDB" id="A0ABD0L1J6"/>
<evidence type="ECO:0000256" key="6">
    <source>
        <dbReference type="ARBA" id="ARBA00022701"/>
    </source>
</evidence>
<protein>
    <recommendedName>
        <fullName evidence="5">Tubulin delta chain</fullName>
    </recommendedName>
    <alternativeName>
        <fullName evidence="12">Delta-tubulin</fullName>
    </alternativeName>
</protein>
<comment type="caution">
    <text evidence="16">The sequence shown here is derived from an EMBL/GenBank/DDBJ whole genome shotgun (WGS) entry which is preliminary data.</text>
</comment>
<comment type="subcellular location">
    <subcellularLocation>
        <location evidence="3">Cell projection</location>
        <location evidence="3">Cilium</location>
    </subcellularLocation>
    <subcellularLocation>
        <location evidence="1">Cytoplasm</location>
        <location evidence="1">Cytoskeleton</location>
        <location evidence="1">Microtubule organizing center</location>
        <location evidence="1">Centrosome</location>
        <location evidence="1">Centriole</location>
    </subcellularLocation>
    <subcellularLocation>
        <location evidence="2">Nucleus</location>
    </subcellularLocation>
</comment>
<dbReference type="Pfam" id="PF00091">
    <property type="entry name" value="Tubulin"/>
    <property type="match status" value="1"/>
</dbReference>
<dbReference type="GO" id="GO:0005929">
    <property type="term" value="C:cilium"/>
    <property type="evidence" value="ECO:0007669"/>
    <property type="project" value="UniProtKB-SubCell"/>
</dbReference>
<evidence type="ECO:0000313" key="17">
    <source>
        <dbReference type="Proteomes" id="UP001519460"/>
    </source>
</evidence>
<dbReference type="Proteomes" id="UP001519460">
    <property type="component" value="Unassembled WGS sequence"/>
</dbReference>
<dbReference type="CDD" id="cd02189">
    <property type="entry name" value="delta_zeta_tubulin-like"/>
    <property type="match status" value="1"/>
</dbReference>
<dbReference type="GO" id="GO:0005874">
    <property type="term" value="C:microtubule"/>
    <property type="evidence" value="ECO:0007669"/>
    <property type="project" value="UniProtKB-KW"/>
</dbReference>
<dbReference type="InterPro" id="IPR000217">
    <property type="entry name" value="Tubulin"/>
</dbReference>
<feature type="domain" description="Tubulin/FtsZ GTPase" evidence="15">
    <location>
        <begin position="25"/>
        <end position="228"/>
    </location>
</feature>
<keyword evidence="17" id="KW-1185">Reference proteome</keyword>
<dbReference type="PROSITE" id="PS00227">
    <property type="entry name" value="TUBULIN"/>
    <property type="match status" value="1"/>
</dbReference>
<keyword evidence="10" id="KW-0539">Nucleus</keyword>
<comment type="similarity">
    <text evidence="4 14">Belongs to the tubulin family.</text>
</comment>
<organism evidence="16 17">
    <name type="scientific">Batillaria attramentaria</name>
    <dbReference type="NCBI Taxonomy" id="370345"/>
    <lineage>
        <taxon>Eukaryota</taxon>
        <taxon>Metazoa</taxon>
        <taxon>Spiralia</taxon>
        <taxon>Lophotrochozoa</taxon>
        <taxon>Mollusca</taxon>
        <taxon>Gastropoda</taxon>
        <taxon>Caenogastropoda</taxon>
        <taxon>Sorbeoconcha</taxon>
        <taxon>Cerithioidea</taxon>
        <taxon>Batillariidae</taxon>
        <taxon>Batillaria</taxon>
    </lineage>
</organism>
<evidence type="ECO:0000256" key="14">
    <source>
        <dbReference type="RuleBase" id="RU000352"/>
    </source>
</evidence>